<evidence type="ECO:0000256" key="12">
    <source>
        <dbReference type="ARBA" id="ARBA00023236"/>
    </source>
</evidence>
<evidence type="ECO:0000259" key="15">
    <source>
        <dbReference type="Pfam" id="PF00717"/>
    </source>
</evidence>
<evidence type="ECO:0000259" key="16">
    <source>
        <dbReference type="Pfam" id="PF01726"/>
    </source>
</evidence>
<dbReference type="CDD" id="cd06529">
    <property type="entry name" value="S24_LexA-like"/>
    <property type="match status" value="1"/>
</dbReference>
<dbReference type="FunFam" id="2.10.109.10:FF:000001">
    <property type="entry name" value="LexA repressor"/>
    <property type="match status" value="1"/>
</dbReference>
<dbReference type="PANTHER" id="PTHR33516:SF2">
    <property type="entry name" value="LEXA REPRESSOR-RELATED"/>
    <property type="match status" value="1"/>
</dbReference>
<evidence type="ECO:0000256" key="6">
    <source>
        <dbReference type="ARBA" id="ARBA00022801"/>
    </source>
</evidence>
<evidence type="ECO:0000256" key="8">
    <source>
        <dbReference type="ARBA" id="ARBA00023015"/>
    </source>
</evidence>
<evidence type="ECO:0000256" key="14">
    <source>
        <dbReference type="RuleBase" id="RU003991"/>
    </source>
</evidence>
<feature type="domain" description="LexA repressor DNA-binding" evidence="16">
    <location>
        <begin position="2"/>
        <end position="65"/>
    </location>
</feature>
<dbReference type="SUPFAM" id="SSF51306">
    <property type="entry name" value="LexA/Signal peptidase"/>
    <property type="match status" value="1"/>
</dbReference>
<comment type="catalytic activity">
    <reaction evidence="13">
        <text>Hydrolysis of Ala-|-Gly bond in repressor LexA.</text>
        <dbReference type="EC" id="3.4.21.88"/>
    </reaction>
</comment>
<dbReference type="OrthoDB" id="9802364at2"/>
<dbReference type="Gene3D" id="2.10.109.10">
    <property type="entry name" value="Umud Fragment, subunit A"/>
    <property type="match status" value="1"/>
</dbReference>
<evidence type="ECO:0000256" key="5">
    <source>
        <dbReference type="ARBA" id="ARBA00022763"/>
    </source>
</evidence>
<dbReference type="RefSeq" id="WP_135280906.1">
    <property type="nucleotide sequence ID" value="NZ_SRIO01000003.1"/>
</dbReference>
<keyword evidence="11 13" id="KW-0234">DNA repair</keyword>
<evidence type="ECO:0000256" key="7">
    <source>
        <dbReference type="ARBA" id="ARBA00022813"/>
    </source>
</evidence>
<comment type="similarity">
    <text evidence="1 13 14">Belongs to the peptidase S24 family.</text>
</comment>
<feature type="DNA-binding region" description="H-T-H motif" evidence="13">
    <location>
        <begin position="28"/>
        <end position="48"/>
    </location>
</feature>
<dbReference type="InterPro" id="IPR039418">
    <property type="entry name" value="LexA-like"/>
</dbReference>
<dbReference type="InterPro" id="IPR006197">
    <property type="entry name" value="Peptidase_S24_LexA"/>
</dbReference>
<dbReference type="GO" id="GO:0006281">
    <property type="term" value="P:DNA repair"/>
    <property type="evidence" value="ECO:0007669"/>
    <property type="project" value="UniProtKB-UniRule"/>
</dbReference>
<gene>
    <name evidence="13 17" type="primary">lexA</name>
    <name evidence="17" type="ORF">E4680_02990</name>
</gene>
<dbReference type="InterPro" id="IPR036286">
    <property type="entry name" value="LexA/Signal_pep-like_sf"/>
</dbReference>
<dbReference type="PANTHER" id="PTHR33516">
    <property type="entry name" value="LEXA REPRESSOR"/>
    <property type="match status" value="1"/>
</dbReference>
<dbReference type="GO" id="GO:0004252">
    <property type="term" value="F:serine-type endopeptidase activity"/>
    <property type="evidence" value="ECO:0007669"/>
    <property type="project" value="UniProtKB-UniRule"/>
</dbReference>
<proteinExistence type="inferred from homology"/>
<keyword evidence="10 13" id="KW-0804">Transcription</keyword>
<keyword evidence="7 13" id="KW-0068">Autocatalytic cleavage</keyword>
<dbReference type="HAMAP" id="MF_00015">
    <property type="entry name" value="LexA"/>
    <property type="match status" value="1"/>
</dbReference>
<dbReference type="GO" id="GO:0006260">
    <property type="term" value="P:DNA replication"/>
    <property type="evidence" value="ECO:0007669"/>
    <property type="project" value="UniProtKB-UniRule"/>
</dbReference>
<keyword evidence="18" id="KW-1185">Reference proteome</keyword>
<keyword evidence="6 13" id="KW-0378">Hydrolase</keyword>
<feature type="active site" description="For autocatalytic cleavage activity" evidence="13">
    <location>
        <position position="119"/>
    </location>
</feature>
<dbReference type="SUPFAM" id="SSF46785">
    <property type="entry name" value="Winged helix' DNA-binding domain"/>
    <property type="match status" value="1"/>
</dbReference>
<comment type="subunit">
    <text evidence="2 13">Homodimer.</text>
</comment>
<evidence type="ECO:0000256" key="11">
    <source>
        <dbReference type="ARBA" id="ARBA00023204"/>
    </source>
</evidence>
<keyword evidence="3 13" id="KW-0678">Repressor</keyword>
<evidence type="ECO:0000256" key="3">
    <source>
        <dbReference type="ARBA" id="ARBA00022491"/>
    </source>
</evidence>
<dbReference type="NCBIfam" id="TIGR00498">
    <property type="entry name" value="lexA"/>
    <property type="match status" value="1"/>
</dbReference>
<dbReference type="InterPro" id="IPR015927">
    <property type="entry name" value="Peptidase_S24_S26A/B/C"/>
</dbReference>
<dbReference type="InterPro" id="IPR006200">
    <property type="entry name" value="LexA"/>
</dbReference>
<comment type="caution">
    <text evidence="17">The sequence shown here is derived from an EMBL/GenBank/DDBJ whole genome shotgun (WGS) entry which is preliminary data.</text>
</comment>
<dbReference type="Gene3D" id="1.10.10.10">
    <property type="entry name" value="Winged helix-like DNA-binding domain superfamily/Winged helix DNA-binding domain"/>
    <property type="match status" value="1"/>
</dbReference>
<dbReference type="InterPro" id="IPR006199">
    <property type="entry name" value="LexA_DNA-bd_dom"/>
</dbReference>
<evidence type="ECO:0000313" key="17">
    <source>
        <dbReference type="EMBL" id="TFZ83489.1"/>
    </source>
</evidence>
<feature type="active site" description="For autocatalytic cleavage activity" evidence="13">
    <location>
        <position position="156"/>
    </location>
</feature>
<evidence type="ECO:0000256" key="2">
    <source>
        <dbReference type="ARBA" id="ARBA00011738"/>
    </source>
</evidence>
<keyword evidence="4 13" id="KW-0235">DNA replication</keyword>
<feature type="site" description="Cleavage; by autolysis" evidence="13">
    <location>
        <begin position="84"/>
        <end position="85"/>
    </location>
</feature>
<evidence type="ECO:0000313" key="18">
    <source>
        <dbReference type="Proteomes" id="UP000297890"/>
    </source>
</evidence>
<keyword evidence="8 13" id="KW-0805">Transcription regulation</keyword>
<keyword evidence="5 13" id="KW-0227">DNA damage</keyword>
<dbReference type="EC" id="3.4.21.88" evidence="13"/>
<comment type="function">
    <text evidence="13">Represses a number of genes involved in the response to DNA damage (SOS response), including recA and lexA. In the presence of single-stranded DNA, RecA interacts with LexA causing an autocatalytic cleavage which disrupts the DNA-binding part of LexA, leading to derepression of the SOS regulon and eventually DNA repair.</text>
</comment>
<dbReference type="PRINTS" id="PR00726">
    <property type="entry name" value="LEXASERPTASE"/>
</dbReference>
<dbReference type="InterPro" id="IPR036388">
    <property type="entry name" value="WH-like_DNA-bd_sf"/>
</dbReference>
<dbReference type="Pfam" id="PF00717">
    <property type="entry name" value="Peptidase_S24"/>
    <property type="match status" value="1"/>
</dbReference>
<dbReference type="InterPro" id="IPR050077">
    <property type="entry name" value="LexA_repressor"/>
</dbReference>
<organism evidence="17 18">
    <name type="scientific">Candidatus Macondimonas diazotrophica</name>
    <dbReference type="NCBI Taxonomy" id="2305248"/>
    <lineage>
        <taxon>Bacteria</taxon>
        <taxon>Pseudomonadati</taxon>
        <taxon>Pseudomonadota</taxon>
        <taxon>Gammaproteobacteria</taxon>
        <taxon>Chromatiales</taxon>
        <taxon>Ectothiorhodospiraceae</taxon>
        <taxon>Candidatus Macondimonas</taxon>
    </lineage>
</organism>
<dbReference type="GO" id="GO:0003677">
    <property type="term" value="F:DNA binding"/>
    <property type="evidence" value="ECO:0007669"/>
    <property type="project" value="UniProtKB-UniRule"/>
</dbReference>
<dbReference type="GO" id="GO:0045892">
    <property type="term" value="P:negative regulation of DNA-templated transcription"/>
    <property type="evidence" value="ECO:0007669"/>
    <property type="project" value="UniProtKB-UniRule"/>
</dbReference>
<feature type="domain" description="Peptidase S24/S26A/S26B/S26C" evidence="15">
    <location>
        <begin position="77"/>
        <end position="193"/>
    </location>
</feature>
<dbReference type="AlphaFoldDB" id="A0A4Z0FBW0"/>
<dbReference type="Proteomes" id="UP000297890">
    <property type="component" value="Unassembled WGS sequence"/>
</dbReference>
<keyword evidence="12 13" id="KW-0742">SOS response</keyword>
<evidence type="ECO:0000256" key="10">
    <source>
        <dbReference type="ARBA" id="ARBA00023163"/>
    </source>
</evidence>
<dbReference type="InterPro" id="IPR036390">
    <property type="entry name" value="WH_DNA-bd_sf"/>
</dbReference>
<evidence type="ECO:0000256" key="4">
    <source>
        <dbReference type="ARBA" id="ARBA00022705"/>
    </source>
</evidence>
<dbReference type="GO" id="GO:0009432">
    <property type="term" value="P:SOS response"/>
    <property type="evidence" value="ECO:0007669"/>
    <property type="project" value="UniProtKB-UniRule"/>
</dbReference>
<dbReference type="FunFam" id="1.10.10.10:FF:000009">
    <property type="entry name" value="LexA repressor"/>
    <property type="match status" value="1"/>
</dbReference>
<dbReference type="EMBL" id="SRIO01000003">
    <property type="protein sequence ID" value="TFZ83489.1"/>
    <property type="molecule type" value="Genomic_DNA"/>
</dbReference>
<evidence type="ECO:0000256" key="9">
    <source>
        <dbReference type="ARBA" id="ARBA00023125"/>
    </source>
</evidence>
<evidence type="ECO:0000256" key="13">
    <source>
        <dbReference type="HAMAP-Rule" id="MF_00015"/>
    </source>
</evidence>
<keyword evidence="9 13" id="KW-0238">DNA-binding</keyword>
<protein>
    <recommendedName>
        <fullName evidence="13">LexA repressor</fullName>
        <ecNumber evidence="13">3.4.21.88</ecNumber>
    </recommendedName>
</protein>
<reference evidence="17 18" key="1">
    <citation type="journal article" date="2019" name="ISME J.">
        <title>Candidatus Macondimonas diazotrophica, a novel gammaproteobacterial genus dominating crude-oil-contaminated coastal sediments.</title>
        <authorList>
            <person name="Karthikeyan S."/>
            <person name="Konstantinidis K."/>
        </authorList>
    </citation>
    <scope>NUCLEOTIDE SEQUENCE [LARGE SCALE GENOMIC DNA]</scope>
    <source>
        <strain evidence="17 18">KTK01</strain>
    </source>
</reference>
<dbReference type="GO" id="GO:0006508">
    <property type="term" value="P:proteolysis"/>
    <property type="evidence" value="ECO:0007669"/>
    <property type="project" value="InterPro"/>
</dbReference>
<evidence type="ECO:0000256" key="1">
    <source>
        <dbReference type="ARBA" id="ARBA00007484"/>
    </source>
</evidence>
<sequence>MNSPTPRQQQILDLIGRAIEQDGAPPTLAELARELGFASVNAVRDQLRALQRKGHLELTPRAARGIRLKSPPRLGLPIVGRVAAGQPILAEEHVEKQAPIDPSWFKGKADYLLRVQGMSMRDAGILDGDLVAVQRSAETWNGRIVVARWGGEATVKRLRLRDEIAHLEPANPDYPILTVDLSREELVIEGVVVGVIRTTID</sequence>
<accession>A0A4Z0FBW0</accession>
<dbReference type="Pfam" id="PF01726">
    <property type="entry name" value="LexA_DNA_bind"/>
    <property type="match status" value="1"/>
</dbReference>
<name>A0A4Z0FBW0_9GAMM</name>